<name>A0ABQ9JFS9_9CUCU</name>
<keyword evidence="1" id="KW-0175">Coiled coil</keyword>
<protein>
    <recommendedName>
        <fullName evidence="2">Immunoglobulin I-set domain-containing protein</fullName>
    </recommendedName>
</protein>
<reference evidence="3" key="1">
    <citation type="journal article" date="2023" name="Insect Mol. Biol.">
        <title>Genome sequencing provides insights into the evolution of gene families encoding plant cell wall-degrading enzymes in longhorned beetles.</title>
        <authorList>
            <person name="Shin N.R."/>
            <person name="Okamura Y."/>
            <person name="Kirsch R."/>
            <person name="Pauchet Y."/>
        </authorList>
    </citation>
    <scope>NUCLEOTIDE SEQUENCE</scope>
    <source>
        <strain evidence="3">MMC_N1</strain>
    </source>
</reference>
<organism evidence="3 4">
    <name type="scientific">Molorchus minor</name>
    <dbReference type="NCBI Taxonomy" id="1323400"/>
    <lineage>
        <taxon>Eukaryota</taxon>
        <taxon>Metazoa</taxon>
        <taxon>Ecdysozoa</taxon>
        <taxon>Arthropoda</taxon>
        <taxon>Hexapoda</taxon>
        <taxon>Insecta</taxon>
        <taxon>Pterygota</taxon>
        <taxon>Neoptera</taxon>
        <taxon>Endopterygota</taxon>
        <taxon>Coleoptera</taxon>
        <taxon>Polyphaga</taxon>
        <taxon>Cucujiformia</taxon>
        <taxon>Chrysomeloidea</taxon>
        <taxon>Cerambycidae</taxon>
        <taxon>Lamiinae</taxon>
        <taxon>Monochamini</taxon>
        <taxon>Molorchus</taxon>
    </lineage>
</organism>
<dbReference type="Gene3D" id="2.60.40.10">
    <property type="entry name" value="Immunoglobulins"/>
    <property type="match status" value="1"/>
</dbReference>
<proteinExistence type="predicted"/>
<dbReference type="Pfam" id="PF07679">
    <property type="entry name" value="I-set"/>
    <property type="match status" value="1"/>
</dbReference>
<dbReference type="EMBL" id="JAPWTJ010000594">
    <property type="protein sequence ID" value="KAJ8977044.1"/>
    <property type="molecule type" value="Genomic_DNA"/>
</dbReference>
<evidence type="ECO:0000313" key="3">
    <source>
        <dbReference type="EMBL" id="KAJ8977044.1"/>
    </source>
</evidence>
<dbReference type="InterPro" id="IPR013098">
    <property type="entry name" value="Ig_I-set"/>
</dbReference>
<dbReference type="SUPFAM" id="SSF48726">
    <property type="entry name" value="Immunoglobulin"/>
    <property type="match status" value="1"/>
</dbReference>
<feature type="coiled-coil region" evidence="1">
    <location>
        <begin position="138"/>
        <end position="168"/>
    </location>
</feature>
<dbReference type="PANTHER" id="PTHR19890">
    <property type="entry name" value="FIBROBLAST GROWTH FACTOR RECEPTOR"/>
    <property type="match status" value="1"/>
</dbReference>
<accession>A0ABQ9JFS9</accession>
<dbReference type="InterPro" id="IPR036179">
    <property type="entry name" value="Ig-like_dom_sf"/>
</dbReference>
<dbReference type="Proteomes" id="UP001162164">
    <property type="component" value="Unassembled WGS sequence"/>
</dbReference>
<comment type="caution">
    <text evidence="3">The sequence shown here is derived from an EMBL/GenBank/DDBJ whole genome shotgun (WGS) entry which is preliminary data.</text>
</comment>
<evidence type="ECO:0000256" key="1">
    <source>
        <dbReference type="SAM" id="Coils"/>
    </source>
</evidence>
<gene>
    <name evidence="3" type="ORF">NQ317_000716</name>
</gene>
<dbReference type="InterPro" id="IPR052615">
    <property type="entry name" value="FGFRL"/>
</dbReference>
<evidence type="ECO:0000313" key="4">
    <source>
        <dbReference type="Proteomes" id="UP001162164"/>
    </source>
</evidence>
<sequence length="497" mass="57371">MLRNAAIYECEIEENNLGFYELPKVYPHLYKKLRMSELSKQKPLNLSVFSPNTYTRFRVIKLLVWSHCSSLCDVIWYHNDKIIRNSKRVKVRIEDNKTSVTVSEVCVDDVGTYVCKAVSEIGEVVTKGKLYVQKIPEHKKQELLLKRAQEEEEKIKKERVKIEKKRVERVKQRTIIKTEEDIKPLGVTEVQAVETTEEIVETVSKKAKAKPTLELQEPIRTEATASCKKIDESPEEAIEEKAKQILSPTEPTYSKQILAEEIIKDLERIIPKTTRARPDVQPGVSEFADVTEVKLEQIIERCEKIIRRGELKMAKEVSQILDQVNIKEFGPGEKPLREIAEIGYLLKNGITVKEVTVLYDEDKFQSLKSPEAQSAMVNVVERKGHGALISEVLTEETTIDEAQLAATVGFRAFMKMVEVNYVTIEEVITQFKPEDFIQRAWESTEIIEEFFQGNYALHLDNNNKAPLNENHLYRILTQMKISLKISEEKWRNDHLIL</sequence>
<feature type="domain" description="Immunoglobulin I-set" evidence="2">
    <location>
        <begin position="73"/>
        <end position="132"/>
    </location>
</feature>
<dbReference type="PANTHER" id="PTHR19890:SF10">
    <property type="entry name" value="FIBROBLAST GROWTH FACTOR RECEPTOR-LIKE 1"/>
    <property type="match status" value="1"/>
</dbReference>
<dbReference type="InterPro" id="IPR013783">
    <property type="entry name" value="Ig-like_fold"/>
</dbReference>
<evidence type="ECO:0000259" key="2">
    <source>
        <dbReference type="Pfam" id="PF07679"/>
    </source>
</evidence>
<keyword evidence="4" id="KW-1185">Reference proteome</keyword>